<feature type="domain" description="PilZ" evidence="1">
    <location>
        <begin position="11"/>
        <end position="89"/>
    </location>
</feature>
<sequence length="97" mass="11158">MIPNPNLEGAREHRRRVLKGASILLGIKHSEIRCVVRNMHDKGAQIELPPSTAVPDEFLLYISVDEIAYRCTIRWRRGDRIGVSFKGTEPKPHWHYG</sequence>
<accession>A0ABV3SKT6</accession>
<dbReference type="InterPro" id="IPR009875">
    <property type="entry name" value="PilZ_domain"/>
</dbReference>
<evidence type="ECO:0000313" key="3">
    <source>
        <dbReference type="Proteomes" id="UP001556692"/>
    </source>
</evidence>
<dbReference type="EMBL" id="JBDPGJ010000003">
    <property type="protein sequence ID" value="MEX0406930.1"/>
    <property type="molecule type" value="Genomic_DNA"/>
</dbReference>
<gene>
    <name evidence="2" type="ORF">ABGN05_14800</name>
</gene>
<dbReference type="Proteomes" id="UP001556692">
    <property type="component" value="Unassembled WGS sequence"/>
</dbReference>
<reference evidence="2 3" key="1">
    <citation type="submission" date="2024-05" db="EMBL/GenBank/DDBJ databases">
        <authorList>
            <person name="Jiang F."/>
        </authorList>
    </citation>
    <scope>NUCLEOTIDE SEQUENCE [LARGE SCALE GENOMIC DNA]</scope>
    <source>
        <strain evidence="2 3">LZ166</strain>
    </source>
</reference>
<dbReference type="Pfam" id="PF07238">
    <property type="entry name" value="PilZ"/>
    <property type="match status" value="1"/>
</dbReference>
<protein>
    <submittedName>
        <fullName evidence="2">PilZ domain-containing protein</fullName>
    </submittedName>
</protein>
<evidence type="ECO:0000313" key="2">
    <source>
        <dbReference type="EMBL" id="MEX0406930.1"/>
    </source>
</evidence>
<evidence type="ECO:0000259" key="1">
    <source>
        <dbReference type="Pfam" id="PF07238"/>
    </source>
</evidence>
<keyword evidence="3" id="KW-1185">Reference proteome</keyword>
<organism evidence="2 3">
    <name type="scientific">Aquibium pacificus</name>
    <dbReference type="NCBI Taxonomy" id="3153579"/>
    <lineage>
        <taxon>Bacteria</taxon>
        <taxon>Pseudomonadati</taxon>
        <taxon>Pseudomonadota</taxon>
        <taxon>Alphaproteobacteria</taxon>
        <taxon>Hyphomicrobiales</taxon>
        <taxon>Phyllobacteriaceae</taxon>
        <taxon>Aquibium</taxon>
    </lineage>
</organism>
<dbReference type="SUPFAM" id="SSF141371">
    <property type="entry name" value="PilZ domain-like"/>
    <property type="match status" value="1"/>
</dbReference>
<dbReference type="RefSeq" id="WP_367954809.1">
    <property type="nucleotide sequence ID" value="NZ_JBDPGJ010000003.1"/>
</dbReference>
<proteinExistence type="predicted"/>
<comment type="caution">
    <text evidence="2">The sequence shown here is derived from an EMBL/GenBank/DDBJ whole genome shotgun (WGS) entry which is preliminary data.</text>
</comment>
<name>A0ABV3SKT6_9HYPH</name>